<dbReference type="PRINTS" id="PR00320">
    <property type="entry name" value="GPROTEINBRPT"/>
</dbReference>
<feature type="repeat" description="WD" evidence="3">
    <location>
        <begin position="367"/>
        <end position="406"/>
    </location>
</feature>
<dbReference type="PANTHER" id="PTHR44006:SF1">
    <property type="entry name" value="U5 SMALL NUCLEAR RIBONUCLEOPROTEIN 40 KDA PROTEIN"/>
    <property type="match status" value="1"/>
</dbReference>
<feature type="region of interest" description="Disordered" evidence="4">
    <location>
        <begin position="1"/>
        <end position="42"/>
    </location>
</feature>
<sequence length="406" mass="42985">MSKRSASPPGGALIKRAKNNSPDPGSSREIAISSNDGDPRNKSLIRTVQRTSTLSAPIISLAGAHAPNGSDINACRFSPSGMHIAACSTDRSLSLWETYGSNTNYGLISNAAKAPLLDLQWSLTQPWVYVVSADATLAVIDTTTGERLRRVRAHGSGNTNGGGGTSGIINTLDRTIAAAGRMELIATGSDDGTVKIWEATGDDGLEKYPSNTIDIGCPVTGVCWTKDGSNIFVASLDNEIHVYDIRNITPAQSQNAYPRTQPLYSLSGHTDTPTSLTLSPSGEYLLSPSLSSNVLIHDIKPFSANPSRVHRVLRGAPAGWENTLLRGAWSRHDALNNGRGGSMVAVGGADRMVCVWEVETGKTLYKLPGHKGTVTCVDFHPKEPILLTGSKDGTMLLGELDPGITV</sequence>
<dbReference type="Proteomes" id="UP000518752">
    <property type="component" value="Unassembled WGS sequence"/>
</dbReference>
<dbReference type="AlphaFoldDB" id="A0A8H5HZ90"/>
<proteinExistence type="predicted"/>
<comment type="caution">
    <text evidence="5">The sequence shown here is derived from an EMBL/GenBank/DDBJ whole genome shotgun (WGS) entry which is preliminary data.</text>
</comment>
<organism evidence="5 6">
    <name type="scientific">Collybiopsis confluens</name>
    <dbReference type="NCBI Taxonomy" id="2823264"/>
    <lineage>
        <taxon>Eukaryota</taxon>
        <taxon>Fungi</taxon>
        <taxon>Dikarya</taxon>
        <taxon>Basidiomycota</taxon>
        <taxon>Agaricomycotina</taxon>
        <taxon>Agaricomycetes</taxon>
        <taxon>Agaricomycetidae</taxon>
        <taxon>Agaricales</taxon>
        <taxon>Marasmiineae</taxon>
        <taxon>Omphalotaceae</taxon>
        <taxon>Collybiopsis</taxon>
    </lineage>
</organism>
<keyword evidence="2" id="KW-0677">Repeat</keyword>
<dbReference type="PROSITE" id="PS50294">
    <property type="entry name" value="WD_REPEATS_REGION"/>
    <property type="match status" value="1"/>
</dbReference>
<evidence type="ECO:0000256" key="4">
    <source>
        <dbReference type="SAM" id="MobiDB-lite"/>
    </source>
</evidence>
<keyword evidence="6" id="KW-1185">Reference proteome</keyword>
<dbReference type="PANTHER" id="PTHR44006">
    <property type="entry name" value="U5 SMALL NUCLEAR RIBONUCLEOPROTEIN 40 KDA PROTEIN"/>
    <property type="match status" value="1"/>
</dbReference>
<reference evidence="5 6" key="1">
    <citation type="journal article" date="2020" name="ISME J.">
        <title>Uncovering the hidden diversity of litter-decomposition mechanisms in mushroom-forming fungi.</title>
        <authorList>
            <person name="Floudas D."/>
            <person name="Bentzer J."/>
            <person name="Ahren D."/>
            <person name="Johansson T."/>
            <person name="Persson P."/>
            <person name="Tunlid A."/>
        </authorList>
    </citation>
    <scope>NUCLEOTIDE SEQUENCE [LARGE SCALE GENOMIC DNA]</scope>
    <source>
        <strain evidence="5 6">CBS 406.79</strain>
    </source>
</reference>
<evidence type="ECO:0000313" key="5">
    <source>
        <dbReference type="EMBL" id="KAF5392251.1"/>
    </source>
</evidence>
<feature type="repeat" description="WD" evidence="3">
    <location>
        <begin position="184"/>
        <end position="207"/>
    </location>
</feature>
<dbReference type="EMBL" id="JAACJN010000006">
    <property type="protein sequence ID" value="KAF5392251.1"/>
    <property type="molecule type" value="Genomic_DNA"/>
</dbReference>
<dbReference type="InterPro" id="IPR036322">
    <property type="entry name" value="WD40_repeat_dom_sf"/>
</dbReference>
<dbReference type="InterPro" id="IPR020472">
    <property type="entry name" value="WD40_PAC1"/>
</dbReference>
<dbReference type="GO" id="GO:0071013">
    <property type="term" value="C:catalytic step 2 spliceosome"/>
    <property type="evidence" value="ECO:0007669"/>
    <property type="project" value="TreeGrafter"/>
</dbReference>
<dbReference type="SUPFAM" id="SSF50978">
    <property type="entry name" value="WD40 repeat-like"/>
    <property type="match status" value="1"/>
</dbReference>
<dbReference type="InterPro" id="IPR015943">
    <property type="entry name" value="WD40/YVTN_repeat-like_dom_sf"/>
</dbReference>
<evidence type="ECO:0000256" key="3">
    <source>
        <dbReference type="PROSITE-ProRule" id="PRU00221"/>
    </source>
</evidence>
<keyword evidence="1 3" id="KW-0853">WD repeat</keyword>
<protein>
    <recommendedName>
        <fullName evidence="7">WD40 repeat-like protein</fullName>
    </recommendedName>
</protein>
<evidence type="ECO:0000256" key="1">
    <source>
        <dbReference type="ARBA" id="ARBA00022574"/>
    </source>
</evidence>
<dbReference type="InterPro" id="IPR052234">
    <property type="entry name" value="U5_snRNP_Component"/>
</dbReference>
<dbReference type="PROSITE" id="PS50082">
    <property type="entry name" value="WD_REPEATS_2"/>
    <property type="match status" value="4"/>
</dbReference>
<dbReference type="SMART" id="SM00320">
    <property type="entry name" value="WD40"/>
    <property type="match status" value="7"/>
</dbReference>
<evidence type="ECO:0000313" key="6">
    <source>
        <dbReference type="Proteomes" id="UP000518752"/>
    </source>
</evidence>
<dbReference type="Gene3D" id="2.130.10.10">
    <property type="entry name" value="YVTN repeat-like/Quinoprotein amine dehydrogenase"/>
    <property type="match status" value="1"/>
</dbReference>
<gene>
    <name evidence="5" type="ORF">D9757_001531</name>
</gene>
<dbReference type="OrthoDB" id="1068471at2759"/>
<name>A0A8H5HZ90_9AGAR</name>
<dbReference type="GO" id="GO:0003723">
    <property type="term" value="F:RNA binding"/>
    <property type="evidence" value="ECO:0007669"/>
    <property type="project" value="TreeGrafter"/>
</dbReference>
<feature type="repeat" description="WD" evidence="3">
    <location>
        <begin position="65"/>
        <end position="97"/>
    </location>
</feature>
<evidence type="ECO:0008006" key="7">
    <source>
        <dbReference type="Google" id="ProtNLM"/>
    </source>
</evidence>
<dbReference type="InterPro" id="IPR001680">
    <property type="entry name" value="WD40_rpt"/>
</dbReference>
<accession>A0A8H5HZ90</accession>
<dbReference type="Pfam" id="PF00400">
    <property type="entry name" value="WD40"/>
    <property type="match status" value="5"/>
</dbReference>
<evidence type="ECO:0000256" key="2">
    <source>
        <dbReference type="ARBA" id="ARBA00022737"/>
    </source>
</evidence>
<feature type="repeat" description="WD" evidence="3">
    <location>
        <begin position="341"/>
        <end position="366"/>
    </location>
</feature>